<dbReference type="EMBL" id="CP039712">
    <property type="protein sequence ID" value="QCI86123.1"/>
    <property type="molecule type" value="Genomic_DNA"/>
</dbReference>
<dbReference type="GO" id="GO:0016747">
    <property type="term" value="F:acyltransferase activity, transferring groups other than amino-acyl groups"/>
    <property type="evidence" value="ECO:0007669"/>
    <property type="project" value="InterPro"/>
</dbReference>
<dbReference type="CDD" id="cd04301">
    <property type="entry name" value="NAT_SF"/>
    <property type="match status" value="1"/>
</dbReference>
<sequence>MTYNIRPVKLTDSVELAEIYNYYILETTSSFEVDAITEIEMAQRIAEITEAYPYFVAEGEKGEIIGYCHAKPFGKTVGYQFSVEVTVYLKPNVKQKGVGTSLYQALEEQLQAQGIKTLIASVTAENHESILFHQKKGYQEAAHLKMIGYKFERWLDVIWLQKIFP</sequence>
<organism evidence="4 5">
    <name type="scientific">Vagococcus zengguangii</name>
    <dbReference type="NCBI Taxonomy" id="2571750"/>
    <lineage>
        <taxon>Bacteria</taxon>
        <taxon>Bacillati</taxon>
        <taxon>Bacillota</taxon>
        <taxon>Bacilli</taxon>
        <taxon>Lactobacillales</taxon>
        <taxon>Enterococcaceae</taxon>
        <taxon>Vagococcus</taxon>
    </lineage>
</organism>
<feature type="domain" description="N-acetyltransferase" evidence="3">
    <location>
        <begin position="3"/>
        <end position="165"/>
    </location>
</feature>
<keyword evidence="5" id="KW-1185">Reference proteome</keyword>
<evidence type="ECO:0000313" key="5">
    <source>
        <dbReference type="Proteomes" id="UP000298615"/>
    </source>
</evidence>
<evidence type="ECO:0000313" key="4">
    <source>
        <dbReference type="EMBL" id="QCI86123.1"/>
    </source>
</evidence>
<dbReference type="PROSITE" id="PS51186">
    <property type="entry name" value="GNAT"/>
    <property type="match status" value="1"/>
</dbReference>
<evidence type="ECO:0000259" key="3">
    <source>
        <dbReference type="PROSITE" id="PS51186"/>
    </source>
</evidence>
<evidence type="ECO:0000256" key="2">
    <source>
        <dbReference type="ARBA" id="ARBA00023315"/>
    </source>
</evidence>
<dbReference type="Proteomes" id="UP000298615">
    <property type="component" value="Chromosome"/>
</dbReference>
<dbReference type="InterPro" id="IPR016181">
    <property type="entry name" value="Acyl_CoA_acyltransferase"/>
</dbReference>
<accession>A0A4D7CSP0</accession>
<protein>
    <submittedName>
        <fullName evidence="4">N-acetyltransferase</fullName>
    </submittedName>
</protein>
<dbReference type="InterPro" id="IPR000182">
    <property type="entry name" value="GNAT_dom"/>
</dbReference>
<keyword evidence="2" id="KW-0012">Acyltransferase</keyword>
<dbReference type="KEGG" id="vao:FA707_03725"/>
<gene>
    <name evidence="4" type="ORF">FA707_03725</name>
</gene>
<evidence type="ECO:0000256" key="1">
    <source>
        <dbReference type="ARBA" id="ARBA00022679"/>
    </source>
</evidence>
<name>A0A4D7CSP0_9ENTE</name>
<dbReference type="RefSeq" id="WP_136952958.1">
    <property type="nucleotide sequence ID" value="NZ_CP039712.1"/>
</dbReference>
<dbReference type="PANTHER" id="PTHR43072:SF23">
    <property type="entry name" value="UPF0039 PROTEIN C11D3.02C"/>
    <property type="match status" value="1"/>
</dbReference>
<dbReference type="Pfam" id="PF13420">
    <property type="entry name" value="Acetyltransf_4"/>
    <property type="match status" value="1"/>
</dbReference>
<reference evidence="4 5" key="1">
    <citation type="submission" date="2019-04" db="EMBL/GenBank/DDBJ databases">
        <title>Vagococcus sp. nov., isolated from faeces of yaks (Bos grunniens).</title>
        <authorList>
            <person name="Ge Y."/>
        </authorList>
    </citation>
    <scope>NUCLEOTIDE SEQUENCE [LARGE SCALE GENOMIC DNA]</scope>
    <source>
        <strain evidence="4 5">MN-17</strain>
    </source>
</reference>
<dbReference type="PANTHER" id="PTHR43072">
    <property type="entry name" value="N-ACETYLTRANSFERASE"/>
    <property type="match status" value="1"/>
</dbReference>
<dbReference type="AlphaFoldDB" id="A0A4D7CSP0"/>
<proteinExistence type="predicted"/>
<dbReference type="SUPFAM" id="SSF55729">
    <property type="entry name" value="Acyl-CoA N-acyltransferases (Nat)"/>
    <property type="match status" value="1"/>
</dbReference>
<keyword evidence="1 4" id="KW-0808">Transferase</keyword>
<dbReference type="Gene3D" id="3.40.630.30">
    <property type="match status" value="1"/>
</dbReference>